<feature type="chain" id="PRO_5015951286" evidence="1">
    <location>
        <begin position="24"/>
        <end position="369"/>
    </location>
</feature>
<dbReference type="RefSeq" id="WP_110423027.1">
    <property type="nucleotide sequence ID" value="NZ_QGLP01000004.1"/>
</dbReference>
<protein>
    <submittedName>
        <fullName evidence="2">Uncharacterized protein</fullName>
    </submittedName>
</protein>
<accession>A0A2V4E288</accession>
<dbReference type="EMBL" id="QGLP01000004">
    <property type="protein sequence ID" value="PXZ05949.1"/>
    <property type="molecule type" value="Genomic_DNA"/>
</dbReference>
<dbReference type="AlphaFoldDB" id="A0A2V4E288"/>
<keyword evidence="1" id="KW-0732">Signal</keyword>
<evidence type="ECO:0000313" key="2">
    <source>
        <dbReference type="EMBL" id="PXZ05949.1"/>
    </source>
</evidence>
<proteinExistence type="predicted"/>
<evidence type="ECO:0000256" key="1">
    <source>
        <dbReference type="SAM" id="SignalP"/>
    </source>
</evidence>
<gene>
    <name evidence="2" type="ORF">DKK79_04595</name>
</gene>
<dbReference type="Proteomes" id="UP000247483">
    <property type="component" value="Unassembled WGS sequence"/>
</dbReference>
<name>A0A2V4E288_9GAMM</name>
<evidence type="ECO:0000313" key="3">
    <source>
        <dbReference type="Proteomes" id="UP000247483"/>
    </source>
</evidence>
<comment type="caution">
    <text evidence="2">The sequence shown here is derived from an EMBL/GenBank/DDBJ whole genome shotgun (WGS) entry which is preliminary data.</text>
</comment>
<reference evidence="2 3" key="1">
    <citation type="submission" date="2018-05" db="EMBL/GenBank/DDBJ databases">
        <title>Reference genomes for bee gut microbiota database.</title>
        <authorList>
            <person name="Ellegaard K.M."/>
        </authorList>
    </citation>
    <scope>NUCLEOTIDE SEQUENCE [LARGE SCALE GENOMIC DNA]</scope>
    <source>
        <strain evidence="2 3">ESL0177</strain>
    </source>
</reference>
<feature type="signal peptide" evidence="1">
    <location>
        <begin position="1"/>
        <end position="23"/>
    </location>
</feature>
<organism evidence="2 3">
    <name type="scientific">Gilliamella apicola</name>
    <dbReference type="NCBI Taxonomy" id="1196095"/>
    <lineage>
        <taxon>Bacteria</taxon>
        <taxon>Pseudomonadati</taxon>
        <taxon>Pseudomonadota</taxon>
        <taxon>Gammaproteobacteria</taxon>
        <taxon>Orbales</taxon>
        <taxon>Orbaceae</taxon>
        <taxon>Gilliamella</taxon>
    </lineage>
</organism>
<sequence length="369" mass="43674">MKLEKIFFKIIAMLFLSINIAYATEPPETWYFYKVSKSTVYGETEETRDKLLQKREDIIEQFADTIIELTDSHLKINNQCLSEYSIHSTSSKNHWGSSQNKNLYKNLFIKESIPLKEKIDVINFSESNKSCSGILNKLIKIDDYLVSITNEGYLIFFSKQADKKQLSSKYKGRHRPFSLFGHPMIKDKSIINQINKNCNFFADEDKSLKYGECAFDELYVYYPYIFSKVKTPLYKSSLNKVNDYEYYLLSKFPADSNNLDHLEITLNIEKKWEVIDSIIIYKESGSTLIPKFQYYYIDNQLQNLWLLQIVMYENSSLTNEISFYEVKQIDYWKHYQIDENKHFKLIESIECNYKYDSPSSDSPTSWECK</sequence>